<dbReference type="EMBL" id="QSHO01000004">
    <property type="protein sequence ID" value="RHC18368.1"/>
    <property type="molecule type" value="Genomic_DNA"/>
</dbReference>
<evidence type="ECO:0000313" key="4">
    <source>
        <dbReference type="EMBL" id="RHG25414.1"/>
    </source>
</evidence>
<sequence length="327" mass="37568">MEAFMNKSMKKNIRHFFLLTAFAAGTIHLVNRFIDFTASMKNILKTENGNFFDWKNGKIYYTRRGSGTPVLLIHDLSPLSSSYEWCRYAKKLEKQHTVYTIDLLGCGRSEKPYLTYTNYLYVQLITDFVKEVIKDAPTVIATGSSISFVTLAENMNNHLFHKIIAINPPMPEKFNRTPSNSSTLKKALLEVPILGTFIYNVKTHEKNIQKLFYTEYFNKPQLASSKMLDAYYEASHMNGSHGKYLMASIEGQYMDNCILHALKKLSIPFYVVESRSNPDSVQIVTSYAKQSSMIETAYISNVKHLPQLEAPDKLAEVIRMLFEREEK</sequence>
<evidence type="ECO:0000313" key="2">
    <source>
        <dbReference type="EMBL" id="MTR86493.1"/>
    </source>
</evidence>
<dbReference type="AlphaFoldDB" id="A0A3R6K139"/>
<dbReference type="Gene3D" id="3.40.50.1820">
    <property type="entry name" value="alpha/beta hydrolase"/>
    <property type="match status" value="1"/>
</dbReference>
<dbReference type="EMBL" id="QRID01000025">
    <property type="protein sequence ID" value="RHG25414.1"/>
    <property type="molecule type" value="Genomic_DNA"/>
</dbReference>
<reference evidence="5 6" key="1">
    <citation type="submission" date="2018-08" db="EMBL/GenBank/DDBJ databases">
        <title>A genome reference for cultivated species of the human gut microbiota.</title>
        <authorList>
            <person name="Zou Y."/>
            <person name="Xue W."/>
            <person name="Luo G."/>
        </authorList>
    </citation>
    <scope>NUCLEOTIDE SEQUENCE [LARGE SCALE GENOMIC DNA]</scope>
    <source>
        <strain evidence="4 6">AM22-21LB</strain>
        <strain evidence="3 5">AM37-1AC</strain>
    </source>
</reference>
<evidence type="ECO:0000259" key="1">
    <source>
        <dbReference type="Pfam" id="PF12697"/>
    </source>
</evidence>
<gene>
    <name evidence="4" type="ORF">DW264_17140</name>
    <name evidence="3" type="ORF">DW856_05240</name>
    <name evidence="2" type="ORF">GMD50_15910</name>
</gene>
<feature type="domain" description="AB hydrolase-1" evidence="1">
    <location>
        <begin position="70"/>
        <end position="317"/>
    </location>
</feature>
<comment type="caution">
    <text evidence="4">The sequence shown here is derived from an EMBL/GenBank/DDBJ whole genome shotgun (WGS) entry which is preliminary data.</text>
</comment>
<dbReference type="Proteomes" id="UP000478483">
    <property type="component" value="Unassembled WGS sequence"/>
</dbReference>
<dbReference type="SUPFAM" id="SSF53474">
    <property type="entry name" value="alpha/beta-Hydrolases"/>
    <property type="match status" value="1"/>
</dbReference>
<protein>
    <submittedName>
        <fullName evidence="4">Alpha/beta fold hydrolase</fullName>
    </submittedName>
</protein>
<accession>A0A3R6K139</accession>
<evidence type="ECO:0000313" key="6">
    <source>
        <dbReference type="Proteomes" id="UP000284051"/>
    </source>
</evidence>
<reference evidence="2 7" key="2">
    <citation type="journal article" date="2019" name="Nat. Med.">
        <title>A library of human gut bacterial isolates paired with longitudinal multiomics data enables mechanistic microbiome research.</title>
        <authorList>
            <person name="Poyet M."/>
            <person name="Groussin M."/>
            <person name="Gibbons S.M."/>
            <person name="Avila-Pacheco J."/>
            <person name="Jiang X."/>
            <person name="Kearney S.M."/>
            <person name="Perrotta A.R."/>
            <person name="Berdy B."/>
            <person name="Zhao S."/>
            <person name="Lieberman T.D."/>
            <person name="Swanson P.K."/>
            <person name="Smith M."/>
            <person name="Roesemann S."/>
            <person name="Alexander J.E."/>
            <person name="Rich S.A."/>
            <person name="Livny J."/>
            <person name="Vlamakis H."/>
            <person name="Clish C."/>
            <person name="Bullock K."/>
            <person name="Deik A."/>
            <person name="Scott J."/>
            <person name="Pierce K.A."/>
            <person name="Xavier R.J."/>
            <person name="Alm E.J."/>
        </authorList>
    </citation>
    <scope>NUCLEOTIDE SEQUENCE [LARGE SCALE GENOMIC DNA]</scope>
    <source>
        <strain evidence="2 7">BIOML-A1</strain>
    </source>
</reference>
<dbReference type="PANTHER" id="PTHR46438">
    <property type="entry name" value="ALPHA/BETA-HYDROLASES SUPERFAMILY PROTEIN"/>
    <property type="match status" value="1"/>
</dbReference>
<dbReference type="EMBL" id="WNAJ01000023">
    <property type="protein sequence ID" value="MTR86493.1"/>
    <property type="molecule type" value="Genomic_DNA"/>
</dbReference>
<dbReference type="InterPro" id="IPR000073">
    <property type="entry name" value="AB_hydrolase_1"/>
</dbReference>
<evidence type="ECO:0000313" key="7">
    <source>
        <dbReference type="Proteomes" id="UP000478483"/>
    </source>
</evidence>
<dbReference type="Proteomes" id="UP000284051">
    <property type="component" value="Unassembled WGS sequence"/>
</dbReference>
<dbReference type="Proteomes" id="UP000283513">
    <property type="component" value="Unassembled WGS sequence"/>
</dbReference>
<dbReference type="OrthoDB" id="9808398at2"/>
<evidence type="ECO:0000313" key="3">
    <source>
        <dbReference type="EMBL" id="RHC18368.1"/>
    </source>
</evidence>
<dbReference type="InterPro" id="IPR029058">
    <property type="entry name" value="AB_hydrolase_fold"/>
</dbReference>
<dbReference type="Pfam" id="PF12697">
    <property type="entry name" value="Abhydrolase_6"/>
    <property type="match status" value="1"/>
</dbReference>
<organism evidence="4 6">
    <name type="scientific">Roseburia intestinalis</name>
    <dbReference type="NCBI Taxonomy" id="166486"/>
    <lineage>
        <taxon>Bacteria</taxon>
        <taxon>Bacillati</taxon>
        <taxon>Bacillota</taxon>
        <taxon>Clostridia</taxon>
        <taxon>Lachnospirales</taxon>
        <taxon>Lachnospiraceae</taxon>
        <taxon>Roseburia</taxon>
    </lineage>
</organism>
<proteinExistence type="predicted"/>
<name>A0A3R6K139_9FIRM</name>
<dbReference type="PANTHER" id="PTHR46438:SF2">
    <property type="entry name" value="ALPHA_BETA-HYDROLASES SUPERFAMILY PROTEIN"/>
    <property type="match status" value="1"/>
</dbReference>
<keyword evidence="4" id="KW-0378">Hydrolase</keyword>
<evidence type="ECO:0000313" key="5">
    <source>
        <dbReference type="Proteomes" id="UP000283513"/>
    </source>
</evidence>
<dbReference type="GO" id="GO:0016787">
    <property type="term" value="F:hydrolase activity"/>
    <property type="evidence" value="ECO:0007669"/>
    <property type="project" value="UniProtKB-KW"/>
</dbReference>